<sequence length="384" mass="40940">MKRRAWKQWVAGIGAAGLLGACNSVPLHGNPVSSELRQAPADFFEVGWWTPLVEPTQWEYAPREFASPAVDPESGRVITLTRDGFVRSVAPGGKVEWAFKTGNRFNAGALVHEGIAYVPGGDGFLYALDVRKGELKWKYEAGESLATVPVLAGGRVLVASESDTVFAVERETGKWAWQYRRDPPSGFTIHGVSAPVVKDTTVYVGFADGYLVALDATGGTTKWEKSLAGGATEFLDVDTTPVVDDAGRVYAASYQGGLYALSADTGDVEWTTTVAGITSLLARGEVVFAAGEGRVDAYLGETGRMLWSHNLGERAGRTPVMARGLLLVPNQRALLFMDPKTGHSRLAWNPGEGISAAPTVQGSTAYVLSNNGYLYALRLHGGGG</sequence>
<dbReference type="Gene3D" id="2.130.10.10">
    <property type="entry name" value="YVTN repeat-like/Quinoprotein amine dehydrogenase"/>
    <property type="match status" value="2"/>
</dbReference>
<feature type="domain" description="Pyrrolo-quinoline quinone repeat" evidence="1">
    <location>
        <begin position="292"/>
        <end position="377"/>
    </location>
</feature>
<name>A0A085WR02_9BACT</name>
<dbReference type="InterPro" id="IPR015943">
    <property type="entry name" value="WD40/YVTN_repeat-like_dom_sf"/>
</dbReference>
<feature type="domain" description="Pyrrolo-quinoline quinone repeat" evidence="1">
    <location>
        <begin position="83"/>
        <end position="290"/>
    </location>
</feature>
<accession>A0A085WR02</accession>
<dbReference type="OrthoDB" id="5485895at2"/>
<dbReference type="InterPro" id="IPR011047">
    <property type="entry name" value="Quinoprotein_ADH-like_sf"/>
</dbReference>
<dbReference type="AlphaFoldDB" id="A0A085WR02"/>
<dbReference type="PANTHER" id="PTHR34512">
    <property type="entry name" value="CELL SURFACE PROTEIN"/>
    <property type="match status" value="1"/>
</dbReference>
<reference evidence="2 3" key="1">
    <citation type="submission" date="2014-04" db="EMBL/GenBank/DDBJ databases">
        <title>Genome assembly of Hyalangium minutum DSM 14724.</title>
        <authorList>
            <person name="Sharma G."/>
            <person name="Subramanian S."/>
        </authorList>
    </citation>
    <scope>NUCLEOTIDE SEQUENCE [LARGE SCALE GENOMIC DNA]</scope>
    <source>
        <strain evidence="2 3">DSM 14724</strain>
    </source>
</reference>
<dbReference type="STRING" id="394096.DB31_5157"/>
<dbReference type="InterPro" id="IPR002372">
    <property type="entry name" value="PQQ_rpt_dom"/>
</dbReference>
<comment type="caution">
    <text evidence="2">The sequence shown here is derived from an EMBL/GenBank/DDBJ whole genome shotgun (WGS) entry which is preliminary data.</text>
</comment>
<organism evidence="2 3">
    <name type="scientific">Hyalangium minutum</name>
    <dbReference type="NCBI Taxonomy" id="394096"/>
    <lineage>
        <taxon>Bacteria</taxon>
        <taxon>Pseudomonadati</taxon>
        <taxon>Myxococcota</taxon>
        <taxon>Myxococcia</taxon>
        <taxon>Myxococcales</taxon>
        <taxon>Cystobacterineae</taxon>
        <taxon>Archangiaceae</taxon>
        <taxon>Hyalangium</taxon>
    </lineage>
</organism>
<dbReference type="Proteomes" id="UP000028725">
    <property type="component" value="Unassembled WGS sequence"/>
</dbReference>
<protein>
    <submittedName>
        <fullName evidence="2">Pyrrolo-quinoline quinone</fullName>
    </submittedName>
</protein>
<keyword evidence="3" id="KW-1185">Reference proteome</keyword>
<evidence type="ECO:0000259" key="1">
    <source>
        <dbReference type="Pfam" id="PF13360"/>
    </source>
</evidence>
<dbReference type="PROSITE" id="PS51257">
    <property type="entry name" value="PROKAR_LIPOPROTEIN"/>
    <property type="match status" value="1"/>
</dbReference>
<proteinExistence type="predicted"/>
<dbReference type="PANTHER" id="PTHR34512:SF30">
    <property type="entry name" value="OUTER MEMBRANE PROTEIN ASSEMBLY FACTOR BAMB"/>
    <property type="match status" value="1"/>
</dbReference>
<evidence type="ECO:0000313" key="3">
    <source>
        <dbReference type="Proteomes" id="UP000028725"/>
    </source>
</evidence>
<dbReference type="InterPro" id="IPR018391">
    <property type="entry name" value="PQQ_b-propeller_rpt"/>
</dbReference>
<dbReference type="RefSeq" id="WP_052419795.1">
    <property type="nucleotide sequence ID" value="NZ_JMCB01000003.1"/>
</dbReference>
<dbReference type="Pfam" id="PF13360">
    <property type="entry name" value="PQQ_2"/>
    <property type="match status" value="2"/>
</dbReference>
<gene>
    <name evidence="2" type="ORF">DB31_5157</name>
</gene>
<dbReference type="SMART" id="SM00564">
    <property type="entry name" value="PQQ"/>
    <property type="match status" value="6"/>
</dbReference>
<dbReference type="SUPFAM" id="SSF50998">
    <property type="entry name" value="Quinoprotein alcohol dehydrogenase-like"/>
    <property type="match status" value="1"/>
</dbReference>
<dbReference type="EMBL" id="JMCB01000003">
    <property type="protein sequence ID" value="KFE70115.1"/>
    <property type="molecule type" value="Genomic_DNA"/>
</dbReference>
<evidence type="ECO:0000313" key="2">
    <source>
        <dbReference type="EMBL" id="KFE70115.1"/>
    </source>
</evidence>